<evidence type="ECO:0000313" key="10">
    <source>
        <dbReference type="Proteomes" id="UP000621492"/>
    </source>
</evidence>
<feature type="transmembrane region" description="Helical" evidence="7">
    <location>
        <begin position="197"/>
        <end position="220"/>
    </location>
</feature>
<feature type="domain" description="Major facilitator superfamily (MFS) profile" evidence="8">
    <location>
        <begin position="1"/>
        <end position="382"/>
    </location>
</feature>
<dbReference type="Pfam" id="PF07690">
    <property type="entry name" value="MFS_1"/>
    <property type="match status" value="1"/>
</dbReference>
<feature type="transmembrane region" description="Helical" evidence="7">
    <location>
        <begin position="72"/>
        <end position="90"/>
    </location>
</feature>
<evidence type="ECO:0000256" key="5">
    <source>
        <dbReference type="ARBA" id="ARBA00022989"/>
    </source>
</evidence>
<protein>
    <submittedName>
        <fullName evidence="9">MFS transporter</fullName>
    </submittedName>
</protein>
<feature type="transmembrane region" description="Helical" evidence="7">
    <location>
        <begin position="40"/>
        <end position="60"/>
    </location>
</feature>
<proteinExistence type="predicted"/>
<keyword evidence="10" id="KW-1185">Reference proteome</keyword>
<dbReference type="InterPro" id="IPR050171">
    <property type="entry name" value="MFS_Transporters"/>
</dbReference>
<evidence type="ECO:0000256" key="4">
    <source>
        <dbReference type="ARBA" id="ARBA00022692"/>
    </source>
</evidence>
<reference evidence="9" key="1">
    <citation type="journal article" date="2014" name="Int. J. Syst. Evol. Microbiol.">
        <title>Complete genome sequence of Corynebacterium casei LMG S-19264T (=DSM 44701T), isolated from a smear-ripened cheese.</title>
        <authorList>
            <consortium name="US DOE Joint Genome Institute (JGI-PGF)"/>
            <person name="Walter F."/>
            <person name="Albersmeier A."/>
            <person name="Kalinowski J."/>
            <person name="Ruckert C."/>
        </authorList>
    </citation>
    <scope>NUCLEOTIDE SEQUENCE</scope>
    <source>
        <strain evidence="9">CGMCC 1.15454</strain>
    </source>
</reference>
<dbReference type="RefSeq" id="WP_188725365.1">
    <property type="nucleotide sequence ID" value="NZ_BMJD01000022.1"/>
</dbReference>
<dbReference type="GO" id="GO:0005886">
    <property type="term" value="C:plasma membrane"/>
    <property type="evidence" value="ECO:0007669"/>
    <property type="project" value="UniProtKB-SubCell"/>
</dbReference>
<dbReference type="InterPro" id="IPR036259">
    <property type="entry name" value="MFS_trans_sf"/>
</dbReference>
<dbReference type="Proteomes" id="UP000621492">
    <property type="component" value="Unassembled WGS sequence"/>
</dbReference>
<name>A0A9W5TZ01_9BACI</name>
<keyword evidence="5 7" id="KW-1133">Transmembrane helix</keyword>
<evidence type="ECO:0000256" key="1">
    <source>
        <dbReference type="ARBA" id="ARBA00004651"/>
    </source>
</evidence>
<feature type="transmembrane region" description="Helical" evidence="7">
    <location>
        <begin position="155"/>
        <end position="176"/>
    </location>
</feature>
<feature type="transmembrane region" description="Helical" evidence="7">
    <location>
        <begin position="272"/>
        <end position="290"/>
    </location>
</feature>
<comment type="subcellular location">
    <subcellularLocation>
        <location evidence="1">Cell membrane</location>
        <topology evidence="1">Multi-pass membrane protein</topology>
    </subcellularLocation>
</comment>
<sequence length="382" mass="41678">MNKRKTRTLIVLLTSTFMFSIAGSRPLIPLYADNLGASNILIGLIVALFSFLPLFVSVKIGKIVDEIGSKRFLKLGLLMGGISLIIPFFINNLYGVFISQISAGLAQIVFVVAMQSFTGGFSEKDLREYFINIFSISVALGSFLGPLFGGFISDFYGYPIALMSGGVLLIMIIPLVKRIDDHYVYSGKESIKENNYSIFHLFKFKSLQYAFLMSALILVAKDTYTAFFPLLAREYGISNFIIGFIISLNAAAGILIRLLLPFMLSYLQRRMIINISILLSGIVLLLHPLFSSQLILIGLSFVLGIGLGIGQPLSIASTVEYLPSNQIGEGLGLRLTINRLTQVLTPVSVGGVSALFGIGSVFYFTGFIVLGGIIGFLKPNNL</sequence>
<keyword evidence="6 7" id="KW-0472">Membrane</keyword>
<evidence type="ECO:0000256" key="6">
    <source>
        <dbReference type="ARBA" id="ARBA00023136"/>
    </source>
</evidence>
<feature type="transmembrane region" description="Helical" evidence="7">
    <location>
        <begin position="240"/>
        <end position="260"/>
    </location>
</feature>
<feature type="transmembrane region" description="Helical" evidence="7">
    <location>
        <begin position="96"/>
        <end position="117"/>
    </location>
</feature>
<evidence type="ECO:0000256" key="3">
    <source>
        <dbReference type="ARBA" id="ARBA00022475"/>
    </source>
</evidence>
<dbReference type="InterPro" id="IPR011701">
    <property type="entry name" value="MFS"/>
</dbReference>
<dbReference type="Gene3D" id="1.20.1250.20">
    <property type="entry name" value="MFS general substrate transporter like domains"/>
    <property type="match status" value="2"/>
</dbReference>
<dbReference type="SUPFAM" id="SSF103473">
    <property type="entry name" value="MFS general substrate transporter"/>
    <property type="match status" value="1"/>
</dbReference>
<feature type="transmembrane region" description="Helical" evidence="7">
    <location>
        <begin position="129"/>
        <end position="149"/>
    </location>
</feature>
<dbReference type="EMBL" id="BMJD01000022">
    <property type="protein sequence ID" value="GGB48220.1"/>
    <property type="molecule type" value="Genomic_DNA"/>
</dbReference>
<dbReference type="InterPro" id="IPR020846">
    <property type="entry name" value="MFS_dom"/>
</dbReference>
<reference evidence="9" key="2">
    <citation type="submission" date="2020-09" db="EMBL/GenBank/DDBJ databases">
        <authorList>
            <person name="Sun Q."/>
            <person name="Zhou Y."/>
        </authorList>
    </citation>
    <scope>NUCLEOTIDE SEQUENCE</scope>
    <source>
        <strain evidence="9">CGMCC 1.15454</strain>
    </source>
</reference>
<keyword evidence="3" id="KW-1003">Cell membrane</keyword>
<comment type="caution">
    <text evidence="9">The sequence shown here is derived from an EMBL/GenBank/DDBJ whole genome shotgun (WGS) entry which is preliminary data.</text>
</comment>
<dbReference type="GO" id="GO:0022857">
    <property type="term" value="F:transmembrane transporter activity"/>
    <property type="evidence" value="ECO:0007669"/>
    <property type="project" value="InterPro"/>
</dbReference>
<organism evidence="9 10">
    <name type="scientific">Lentibacillus populi</name>
    <dbReference type="NCBI Taxonomy" id="1827502"/>
    <lineage>
        <taxon>Bacteria</taxon>
        <taxon>Bacillati</taxon>
        <taxon>Bacillota</taxon>
        <taxon>Bacilli</taxon>
        <taxon>Bacillales</taxon>
        <taxon>Bacillaceae</taxon>
        <taxon>Lentibacillus</taxon>
    </lineage>
</organism>
<evidence type="ECO:0000313" key="9">
    <source>
        <dbReference type="EMBL" id="GGB48220.1"/>
    </source>
</evidence>
<evidence type="ECO:0000259" key="8">
    <source>
        <dbReference type="PROSITE" id="PS50850"/>
    </source>
</evidence>
<dbReference type="PANTHER" id="PTHR23517:SF3">
    <property type="entry name" value="INTEGRAL MEMBRANE TRANSPORT PROTEIN"/>
    <property type="match status" value="1"/>
</dbReference>
<evidence type="ECO:0000256" key="7">
    <source>
        <dbReference type="SAM" id="Phobius"/>
    </source>
</evidence>
<dbReference type="PANTHER" id="PTHR23517">
    <property type="entry name" value="RESISTANCE PROTEIN MDTM, PUTATIVE-RELATED-RELATED"/>
    <property type="match status" value="1"/>
</dbReference>
<evidence type="ECO:0000256" key="2">
    <source>
        <dbReference type="ARBA" id="ARBA00022448"/>
    </source>
</evidence>
<gene>
    <name evidence="9" type="ORF">GCM10011409_27220</name>
</gene>
<accession>A0A9W5TZ01</accession>
<dbReference type="PROSITE" id="PS50850">
    <property type="entry name" value="MFS"/>
    <property type="match status" value="1"/>
</dbReference>
<keyword evidence="2" id="KW-0813">Transport</keyword>
<keyword evidence="4 7" id="KW-0812">Transmembrane</keyword>
<feature type="transmembrane region" description="Helical" evidence="7">
    <location>
        <begin position="343"/>
        <end position="376"/>
    </location>
</feature>
<dbReference type="AlphaFoldDB" id="A0A9W5TZ01"/>